<dbReference type="InterPro" id="IPR035461">
    <property type="entry name" value="GmhA/DiaA"/>
</dbReference>
<organism evidence="2 3">
    <name type="scientific">Halomonas cerina</name>
    <dbReference type="NCBI Taxonomy" id="447424"/>
    <lineage>
        <taxon>Bacteria</taxon>
        <taxon>Pseudomonadati</taxon>
        <taxon>Pseudomonadota</taxon>
        <taxon>Gammaproteobacteria</taxon>
        <taxon>Oceanospirillales</taxon>
        <taxon>Halomonadaceae</taxon>
        <taxon>Halomonas</taxon>
    </lineage>
</organism>
<keyword evidence="2" id="KW-0413">Isomerase</keyword>
<dbReference type="GO" id="GO:0097367">
    <property type="term" value="F:carbohydrate derivative binding"/>
    <property type="evidence" value="ECO:0007669"/>
    <property type="project" value="InterPro"/>
</dbReference>
<sequence length="228" mass="24322">MADDTDPLRDLYPFLHGDRQDPDAVNAALLESVHQKAAHSLEVKRDFFARNGQAVVEAARAIAAVYRRGGRMLAMGNGGSSCDAAHFAVEFLHPITTGRPALTAINLASDPTMLTAVGNDVGFAHVFVRQLIALGRPGDGLMGFSTSGNSDNLLKAYAKAREMGLTTLGLAGGDGGEMVRCAELDHCLVVATDSIHRVQEVHVATYHILWDLVHTLLADERGGLETPP</sequence>
<proteinExistence type="predicted"/>
<dbReference type="Gene3D" id="3.40.50.10490">
    <property type="entry name" value="Glucose-6-phosphate isomerase like protein, domain 1"/>
    <property type="match status" value="1"/>
</dbReference>
<dbReference type="GO" id="GO:0016853">
    <property type="term" value="F:isomerase activity"/>
    <property type="evidence" value="ECO:0007669"/>
    <property type="project" value="UniProtKB-KW"/>
</dbReference>
<dbReference type="PROSITE" id="PS51464">
    <property type="entry name" value="SIS"/>
    <property type="match status" value="1"/>
</dbReference>
<dbReference type="SUPFAM" id="SSF53697">
    <property type="entry name" value="SIS domain"/>
    <property type="match status" value="1"/>
</dbReference>
<dbReference type="EMBL" id="JACHXP010000010">
    <property type="protein sequence ID" value="MBB3191009.1"/>
    <property type="molecule type" value="Genomic_DNA"/>
</dbReference>
<dbReference type="RefSeq" id="WP_183325797.1">
    <property type="nucleotide sequence ID" value="NZ_JACHXP010000010.1"/>
</dbReference>
<protein>
    <submittedName>
        <fullName evidence="2">D-sedoheptulose 7-phosphate isomerase</fullName>
        <ecNumber evidence="2">5.3.1.28</ecNumber>
    </submittedName>
</protein>
<evidence type="ECO:0000313" key="2">
    <source>
        <dbReference type="EMBL" id="MBB3191009.1"/>
    </source>
</evidence>
<dbReference type="EC" id="5.3.1.28" evidence="2"/>
<feature type="domain" description="SIS" evidence="1">
    <location>
        <begin position="62"/>
        <end position="228"/>
    </location>
</feature>
<dbReference type="InterPro" id="IPR046348">
    <property type="entry name" value="SIS_dom_sf"/>
</dbReference>
<dbReference type="InterPro" id="IPR050099">
    <property type="entry name" value="SIS_GmhA/DiaA_subfam"/>
</dbReference>
<gene>
    <name evidence="2" type="ORF">FHR94_002253</name>
</gene>
<name>A0A839VC83_9GAMM</name>
<dbReference type="AlphaFoldDB" id="A0A839VC83"/>
<dbReference type="InterPro" id="IPR001347">
    <property type="entry name" value="SIS_dom"/>
</dbReference>
<dbReference type="Proteomes" id="UP000547614">
    <property type="component" value="Unassembled WGS sequence"/>
</dbReference>
<accession>A0A839VC83</accession>
<dbReference type="GO" id="GO:1901135">
    <property type="term" value="P:carbohydrate derivative metabolic process"/>
    <property type="evidence" value="ECO:0007669"/>
    <property type="project" value="InterPro"/>
</dbReference>
<keyword evidence="3" id="KW-1185">Reference proteome</keyword>
<dbReference type="CDD" id="cd05006">
    <property type="entry name" value="SIS_GmhA"/>
    <property type="match status" value="1"/>
</dbReference>
<evidence type="ECO:0000259" key="1">
    <source>
        <dbReference type="PROSITE" id="PS51464"/>
    </source>
</evidence>
<dbReference type="PANTHER" id="PTHR30390">
    <property type="entry name" value="SEDOHEPTULOSE 7-PHOSPHATE ISOMERASE / DNAA INITIATOR-ASSOCIATING FACTOR FOR REPLICATION INITIATION"/>
    <property type="match status" value="1"/>
</dbReference>
<dbReference type="Pfam" id="PF13580">
    <property type="entry name" value="SIS_2"/>
    <property type="match status" value="1"/>
</dbReference>
<evidence type="ECO:0000313" key="3">
    <source>
        <dbReference type="Proteomes" id="UP000547614"/>
    </source>
</evidence>
<comment type="caution">
    <text evidence="2">The sequence shown here is derived from an EMBL/GenBank/DDBJ whole genome shotgun (WGS) entry which is preliminary data.</text>
</comment>
<reference evidence="2 3" key="1">
    <citation type="submission" date="2020-08" db="EMBL/GenBank/DDBJ databases">
        <title>Genomic Encyclopedia of Type Strains, Phase III (KMG-III): the genomes of soil and plant-associated and newly described type strains.</title>
        <authorList>
            <person name="Whitman W."/>
        </authorList>
    </citation>
    <scope>NUCLEOTIDE SEQUENCE [LARGE SCALE GENOMIC DNA]</scope>
    <source>
        <strain evidence="2 3">CECT 7282</strain>
    </source>
</reference>